<sequence>MNEVQNSCGQNTASDYVSQPGKRGILHCPLNPKQIHLSYKLMKLAHEFLLGIRTDRCASRAPCLCAPPHEPQVDSPNLRKRWTASAAGKSQSENFQREFGTCQTLAYNPNSRHPQYKNSMRLPGVFSVFPYNVSKQKDPAYKAGCLCRSVVMENTMLSPHEFATLLLVQEAPNQVDMERQELDALLERQLVQLENLASGRQQWRLTATGDSTVKAFKRYS</sequence>
<reference evidence="1" key="1">
    <citation type="submission" date="2021-09" db="EMBL/GenBank/DDBJ databases">
        <title>Isolation and characterization of 3-chlorobenzoate degrading bacteria from soils in Shizuoka.</title>
        <authorList>
            <person name="Ifat A."/>
            <person name="Ogawa N."/>
            <person name="Kimbara K."/>
            <person name="Moriuchi R."/>
            <person name="Dohra H."/>
            <person name="Shintani M."/>
        </authorList>
    </citation>
    <scope>NUCLEOTIDE SEQUENCE</scope>
    <source>
        <strain evidence="1">19CS2-2</strain>
    </source>
</reference>
<comment type="caution">
    <text evidence="1">The sequence shown here is derived from an EMBL/GenBank/DDBJ whole genome shotgun (WGS) entry which is preliminary data.</text>
</comment>
<evidence type="ECO:0000313" key="1">
    <source>
        <dbReference type="EMBL" id="GJH18887.1"/>
    </source>
</evidence>
<proteinExistence type="predicted"/>
<dbReference type="Proteomes" id="UP001055013">
    <property type="component" value="Unassembled WGS sequence"/>
</dbReference>
<accession>A0ACB5QVX5</accession>
<protein>
    <submittedName>
        <fullName evidence="1">Uncharacterized protein</fullName>
    </submittedName>
</protein>
<name>A0ACB5QVX5_9BURK</name>
<dbReference type="EMBL" id="BPUR01000011">
    <property type="protein sequence ID" value="GJH18887.1"/>
    <property type="molecule type" value="Genomic_DNA"/>
</dbReference>
<organism evidence="1 2">
    <name type="scientific">Caballeronia novacaledonica</name>
    <dbReference type="NCBI Taxonomy" id="1544861"/>
    <lineage>
        <taxon>Bacteria</taxon>
        <taxon>Pseudomonadati</taxon>
        <taxon>Pseudomonadota</taxon>
        <taxon>Betaproteobacteria</taxon>
        <taxon>Burkholderiales</taxon>
        <taxon>Burkholderiaceae</taxon>
        <taxon>Caballeronia</taxon>
    </lineage>
</organism>
<keyword evidence="2" id="KW-1185">Reference proteome</keyword>
<gene>
    <name evidence="1" type="ORF">CBA19CS22_20115</name>
</gene>
<evidence type="ECO:0000313" key="2">
    <source>
        <dbReference type="Proteomes" id="UP001055013"/>
    </source>
</evidence>